<dbReference type="Proteomes" id="UP000789366">
    <property type="component" value="Unassembled WGS sequence"/>
</dbReference>
<organism evidence="1 2">
    <name type="scientific">Cetraspora pellucida</name>
    <dbReference type="NCBI Taxonomy" id="1433469"/>
    <lineage>
        <taxon>Eukaryota</taxon>
        <taxon>Fungi</taxon>
        <taxon>Fungi incertae sedis</taxon>
        <taxon>Mucoromycota</taxon>
        <taxon>Glomeromycotina</taxon>
        <taxon>Glomeromycetes</taxon>
        <taxon>Diversisporales</taxon>
        <taxon>Gigasporaceae</taxon>
        <taxon>Cetraspora</taxon>
    </lineage>
</organism>
<gene>
    <name evidence="1" type="ORF">SPELUC_LOCUS2370</name>
</gene>
<sequence length="79" mass="8829">NAGKRTKKPTISRELCEIFEKCQNGENILLELSESKKIKGDHIQTYPETDYKSKFIQHTSSFYSGDGLSQITITMGGSA</sequence>
<evidence type="ECO:0000313" key="1">
    <source>
        <dbReference type="EMBL" id="CAG8486689.1"/>
    </source>
</evidence>
<comment type="caution">
    <text evidence="1">The sequence shown here is derived from an EMBL/GenBank/DDBJ whole genome shotgun (WGS) entry which is preliminary data.</text>
</comment>
<proteinExistence type="predicted"/>
<name>A0ACA9KRR9_9GLOM</name>
<keyword evidence="2" id="KW-1185">Reference proteome</keyword>
<reference evidence="1" key="1">
    <citation type="submission" date="2021-06" db="EMBL/GenBank/DDBJ databases">
        <authorList>
            <person name="Kallberg Y."/>
            <person name="Tangrot J."/>
            <person name="Rosling A."/>
        </authorList>
    </citation>
    <scope>NUCLEOTIDE SEQUENCE</scope>
    <source>
        <strain evidence="1">28 12/20/2015</strain>
    </source>
</reference>
<dbReference type="EMBL" id="CAJVPW010001549">
    <property type="protein sequence ID" value="CAG8486689.1"/>
    <property type="molecule type" value="Genomic_DNA"/>
</dbReference>
<protein>
    <submittedName>
        <fullName evidence="1">8118_t:CDS:1</fullName>
    </submittedName>
</protein>
<accession>A0ACA9KRR9</accession>
<evidence type="ECO:0000313" key="2">
    <source>
        <dbReference type="Proteomes" id="UP000789366"/>
    </source>
</evidence>
<feature type="non-terminal residue" evidence="1">
    <location>
        <position position="1"/>
    </location>
</feature>